<organism evidence="1 2">
    <name type="scientific">Enterococcus florum</name>
    <dbReference type="NCBI Taxonomy" id="2480627"/>
    <lineage>
        <taxon>Bacteria</taxon>
        <taxon>Bacillati</taxon>
        <taxon>Bacillota</taxon>
        <taxon>Bacilli</taxon>
        <taxon>Lactobacillales</taxon>
        <taxon>Enterococcaceae</taxon>
        <taxon>Enterococcus</taxon>
    </lineage>
</organism>
<reference evidence="2" key="1">
    <citation type="submission" date="2019-02" db="EMBL/GenBank/DDBJ databases">
        <title>Draft genome sequence of Enterococcus sp. Gos25-1.</title>
        <authorList>
            <person name="Tanaka N."/>
            <person name="Shiwa Y."/>
            <person name="Fujita N."/>
        </authorList>
    </citation>
    <scope>NUCLEOTIDE SEQUENCE [LARGE SCALE GENOMIC DNA]</scope>
    <source>
        <strain evidence="2">Gos25-1</strain>
    </source>
</reference>
<evidence type="ECO:0000313" key="1">
    <source>
        <dbReference type="EMBL" id="GCF92744.1"/>
    </source>
</evidence>
<gene>
    <name evidence="1" type="ORF">NRIC_06350</name>
</gene>
<comment type="caution">
    <text evidence="1">The sequence shown here is derived from an EMBL/GenBank/DDBJ whole genome shotgun (WGS) entry which is preliminary data.</text>
</comment>
<dbReference type="Gene3D" id="3.40.50.2300">
    <property type="match status" value="2"/>
</dbReference>
<evidence type="ECO:0008006" key="3">
    <source>
        <dbReference type="Google" id="ProtNLM"/>
    </source>
</evidence>
<dbReference type="AlphaFoldDB" id="A0A4P5P8X3"/>
<sequence length="71" mass="7539">MTSTKKNVGTAVTTIAQSAYDDTFSGGKHLVLGMEEVGVDLTDGELTEEVKQVVKTAREKIISGKIVVPES</sequence>
<keyword evidence="2" id="KW-1185">Reference proteome</keyword>
<proteinExistence type="predicted"/>
<dbReference type="Proteomes" id="UP000290567">
    <property type="component" value="Unassembled WGS sequence"/>
</dbReference>
<name>A0A4P5P8X3_9ENTE</name>
<accession>A0A4P5P8X3</accession>
<evidence type="ECO:0000313" key="2">
    <source>
        <dbReference type="Proteomes" id="UP000290567"/>
    </source>
</evidence>
<protein>
    <recommendedName>
        <fullName evidence="3">ABC transporter substrate-binding protein PnrA-like domain-containing protein</fullName>
    </recommendedName>
</protein>
<dbReference type="EMBL" id="BJCC01000006">
    <property type="protein sequence ID" value="GCF92744.1"/>
    <property type="molecule type" value="Genomic_DNA"/>
</dbReference>